<evidence type="ECO:0000313" key="3">
    <source>
        <dbReference type="Proteomes" id="UP000198462"/>
    </source>
</evidence>
<dbReference type="OrthoDB" id="7776290at2"/>
<dbReference type="SMART" id="SM00760">
    <property type="entry name" value="Bac_DnaA_C"/>
    <property type="match status" value="1"/>
</dbReference>
<reference evidence="3" key="1">
    <citation type="submission" date="2017-05" db="EMBL/GenBank/DDBJ databases">
        <authorList>
            <person name="Lin X."/>
        </authorList>
    </citation>
    <scope>NUCLEOTIDE SEQUENCE [LARGE SCALE GENOMIC DNA]</scope>
    <source>
        <strain evidence="3">JLT2012</strain>
    </source>
</reference>
<dbReference type="Proteomes" id="UP000198462">
    <property type="component" value="Unassembled WGS sequence"/>
</dbReference>
<proteinExistence type="predicted"/>
<dbReference type="InterPro" id="IPR018312">
    <property type="entry name" value="Chromosome_initiator_DnaA_CS"/>
</dbReference>
<dbReference type="GO" id="GO:0003688">
    <property type="term" value="F:DNA replication origin binding"/>
    <property type="evidence" value="ECO:0007669"/>
    <property type="project" value="InterPro"/>
</dbReference>
<organism evidence="2 3">
    <name type="scientific">Pacificimonas flava</name>
    <dbReference type="NCBI Taxonomy" id="1234595"/>
    <lineage>
        <taxon>Bacteria</taxon>
        <taxon>Pseudomonadati</taxon>
        <taxon>Pseudomonadota</taxon>
        <taxon>Alphaproteobacteria</taxon>
        <taxon>Sphingomonadales</taxon>
        <taxon>Sphingosinicellaceae</taxon>
        <taxon>Pacificimonas</taxon>
    </lineage>
</organism>
<dbReference type="InterPro" id="IPR013159">
    <property type="entry name" value="DnaA_C"/>
</dbReference>
<accession>A0A219B3U3</accession>
<protein>
    <recommendedName>
        <fullName evidence="1">Chromosomal replication initiator DnaA C-terminal domain-containing protein</fullName>
    </recommendedName>
</protein>
<dbReference type="GO" id="GO:0006275">
    <property type="term" value="P:regulation of DNA replication"/>
    <property type="evidence" value="ECO:0007669"/>
    <property type="project" value="InterPro"/>
</dbReference>
<gene>
    <name evidence="2" type="ORF">B5C34_05315</name>
</gene>
<dbReference type="SUPFAM" id="SSF48295">
    <property type="entry name" value="TrpR-like"/>
    <property type="match status" value="1"/>
</dbReference>
<dbReference type="GO" id="GO:0005524">
    <property type="term" value="F:ATP binding"/>
    <property type="evidence" value="ECO:0007669"/>
    <property type="project" value="InterPro"/>
</dbReference>
<name>A0A219B3U3_9SPHN</name>
<comment type="caution">
    <text evidence="2">The sequence shown here is derived from an EMBL/GenBank/DDBJ whole genome shotgun (WGS) entry which is preliminary data.</text>
</comment>
<dbReference type="EMBL" id="NFZT01000001">
    <property type="protein sequence ID" value="OWV32931.1"/>
    <property type="molecule type" value="Genomic_DNA"/>
</dbReference>
<evidence type="ECO:0000259" key="1">
    <source>
        <dbReference type="SMART" id="SM00760"/>
    </source>
</evidence>
<dbReference type="InterPro" id="IPR010921">
    <property type="entry name" value="Trp_repressor/repl_initiator"/>
</dbReference>
<dbReference type="GO" id="GO:0005886">
    <property type="term" value="C:plasma membrane"/>
    <property type="evidence" value="ECO:0007669"/>
    <property type="project" value="TreeGrafter"/>
</dbReference>
<feature type="domain" description="Chromosomal replication initiator DnaA C-terminal" evidence="1">
    <location>
        <begin position="58"/>
        <end position="126"/>
    </location>
</feature>
<keyword evidence="3" id="KW-1185">Reference proteome</keyword>
<dbReference type="PROSITE" id="PS01008">
    <property type="entry name" value="DNAA"/>
    <property type="match status" value="1"/>
</dbReference>
<dbReference type="GO" id="GO:0006270">
    <property type="term" value="P:DNA replication initiation"/>
    <property type="evidence" value="ECO:0007669"/>
    <property type="project" value="InterPro"/>
</dbReference>
<dbReference type="PANTHER" id="PTHR30050:SF5">
    <property type="entry name" value="DNAA REGULATORY INACTIVATOR HDA"/>
    <property type="match status" value="1"/>
</dbReference>
<dbReference type="CDD" id="cd06571">
    <property type="entry name" value="Bac_DnaA_C"/>
    <property type="match status" value="1"/>
</dbReference>
<dbReference type="Pfam" id="PF08299">
    <property type="entry name" value="Bac_DnaA_C"/>
    <property type="match status" value="1"/>
</dbReference>
<dbReference type="PANTHER" id="PTHR30050">
    <property type="entry name" value="CHROMOSOMAL REPLICATION INITIATOR PROTEIN DNAA"/>
    <property type="match status" value="1"/>
</dbReference>
<dbReference type="AlphaFoldDB" id="A0A219B3U3"/>
<sequence length="159" mass="18129">MVARTRHGRMPVLSPAAAPRGWRWPVTGSLSLEDRVTALEDRFERLDGERRARLHTPAVDELLRLVADEFSIAPLDIRSHRRDIDTTAARWLVCWLARRLTAYSYPQIGRALGRDHTTIMSAVRKVDDRRASDPAYTRMTERLLDQARCLLADPEGLDG</sequence>
<dbReference type="Gene3D" id="1.10.1750.10">
    <property type="match status" value="1"/>
</dbReference>
<evidence type="ECO:0000313" key="2">
    <source>
        <dbReference type="EMBL" id="OWV32931.1"/>
    </source>
</evidence>